<evidence type="ECO:0000256" key="1">
    <source>
        <dbReference type="ARBA" id="ARBA00023002"/>
    </source>
</evidence>
<dbReference type="GO" id="GO:0016620">
    <property type="term" value="F:oxidoreductase activity, acting on the aldehyde or oxo group of donors, NAD or NADP as acceptor"/>
    <property type="evidence" value="ECO:0007669"/>
    <property type="project" value="InterPro"/>
</dbReference>
<dbReference type="RefSeq" id="WP_096778436.1">
    <property type="nucleotide sequence ID" value="NZ_CP012621.1"/>
</dbReference>
<dbReference type="InterPro" id="IPR016161">
    <property type="entry name" value="Ald_DH/histidinol_DH"/>
</dbReference>
<sequence length="477" mass="51866">MAMVRLNNPFTGETVFEQDSASFGAVAEKLALARAAYRRWSRVPAPERARRVRAALEVFRAAEDEISTAIAREMGKPKTAAAEELRYMIERAEYLCRFAEDGALADLDLSAYHDADFQGRIRYRGKGIVYIISPWNYPLFTAINGVVCALLSGSAVLLKHTTTPSVGRLFERAFHTLGDQADLLFNITVDYEVSAEIIERGDIDQVVFTGSVQGGRVIQQSIARRALNDQLDSPFIEAALELGSNDACYIAEDADLEQALLWAVKIGRLHNAGQSCCAVKRLYVHESLYDAVVEGARAIMAAEVNGDPLRPETTLGPLFGGRAAIDGLLELVADATARGATLVAGGARETLAGCDFIQPTLVAGVDHGMRIMKEETFGPVLPVMKVRSDEEAFGLVADTRYGLTASIFTRSRARANAFIEALDFGTLYVNRCNFVDARLGWIGHRHSGNGSLALSPEGLRAFSRKNSLNINGAALED</sequence>
<evidence type="ECO:0000313" key="3">
    <source>
        <dbReference type="EMBL" id="ATG72837.1"/>
    </source>
</evidence>
<dbReference type="InterPro" id="IPR015590">
    <property type="entry name" value="Aldehyde_DH_dom"/>
</dbReference>
<reference evidence="4" key="1">
    <citation type="submission" date="2015-09" db="EMBL/GenBank/DDBJ databases">
        <authorList>
            <person name="Shao Z."/>
            <person name="Wang L."/>
        </authorList>
    </citation>
    <scope>NUCLEOTIDE SEQUENCE [LARGE SCALE GENOMIC DNA]</scope>
    <source>
        <strain evidence="4">F13-1</strain>
    </source>
</reference>
<dbReference type="EMBL" id="CP012621">
    <property type="protein sequence ID" value="ATG72837.1"/>
    <property type="molecule type" value="Genomic_DNA"/>
</dbReference>
<dbReference type="Gene3D" id="3.40.605.10">
    <property type="entry name" value="Aldehyde Dehydrogenase, Chain A, domain 1"/>
    <property type="match status" value="1"/>
</dbReference>
<proteinExistence type="predicted"/>
<dbReference type="Proteomes" id="UP000217763">
    <property type="component" value="Chromosome"/>
</dbReference>
<evidence type="ECO:0000313" key="4">
    <source>
        <dbReference type="Proteomes" id="UP000217763"/>
    </source>
</evidence>
<dbReference type="InterPro" id="IPR016160">
    <property type="entry name" value="Ald_DH_CS_CYS"/>
</dbReference>
<feature type="domain" description="Aldehyde dehydrogenase" evidence="2">
    <location>
        <begin position="5"/>
        <end position="464"/>
    </location>
</feature>
<gene>
    <name evidence="3" type="ORF">AN401_02355</name>
</gene>
<dbReference type="Gene3D" id="3.40.309.10">
    <property type="entry name" value="Aldehyde Dehydrogenase, Chain A, domain 2"/>
    <property type="match status" value="1"/>
</dbReference>
<dbReference type="Pfam" id="PF00171">
    <property type="entry name" value="Aldedh"/>
    <property type="match status" value="1"/>
</dbReference>
<organism evidence="3 4">
    <name type="scientific">Zobellella denitrificans</name>
    <dbReference type="NCBI Taxonomy" id="347534"/>
    <lineage>
        <taxon>Bacteria</taxon>
        <taxon>Pseudomonadati</taxon>
        <taxon>Pseudomonadota</taxon>
        <taxon>Gammaproteobacteria</taxon>
        <taxon>Aeromonadales</taxon>
        <taxon>Aeromonadaceae</taxon>
        <taxon>Zobellella</taxon>
    </lineage>
</organism>
<dbReference type="SUPFAM" id="SSF53720">
    <property type="entry name" value="ALDH-like"/>
    <property type="match status" value="1"/>
</dbReference>
<protein>
    <submittedName>
        <fullName evidence="3">Aldehyde dehydrogenase</fullName>
    </submittedName>
</protein>
<name>A0A291HKZ2_9GAMM</name>
<accession>A0A291HKZ2</accession>
<dbReference type="InterPro" id="IPR016162">
    <property type="entry name" value="Ald_DH_N"/>
</dbReference>
<evidence type="ECO:0000259" key="2">
    <source>
        <dbReference type="Pfam" id="PF00171"/>
    </source>
</evidence>
<dbReference type="KEGG" id="zdf:AN401_02355"/>
<dbReference type="PANTHER" id="PTHR11699">
    <property type="entry name" value="ALDEHYDE DEHYDROGENASE-RELATED"/>
    <property type="match status" value="1"/>
</dbReference>
<keyword evidence="4" id="KW-1185">Reference proteome</keyword>
<dbReference type="InterPro" id="IPR016163">
    <property type="entry name" value="Ald_DH_C"/>
</dbReference>
<keyword evidence="1" id="KW-0560">Oxidoreductase</keyword>
<dbReference type="PROSITE" id="PS00070">
    <property type="entry name" value="ALDEHYDE_DEHYDR_CYS"/>
    <property type="match status" value="1"/>
</dbReference>
<dbReference type="AlphaFoldDB" id="A0A291HKZ2"/>